<dbReference type="Pfam" id="PF08445">
    <property type="entry name" value="FR47"/>
    <property type="match status" value="1"/>
</dbReference>
<dbReference type="Gene3D" id="3.40.630.30">
    <property type="match status" value="1"/>
</dbReference>
<comment type="caution">
    <text evidence="2">The sequence shown here is derived from an EMBL/GenBank/DDBJ whole genome shotgun (WGS) entry which is preliminary data.</text>
</comment>
<dbReference type="InterPro" id="IPR016181">
    <property type="entry name" value="Acyl_CoA_acyltransferase"/>
</dbReference>
<gene>
    <name evidence="2" type="ORF">PFISCL1PPCAC_25927</name>
</gene>
<sequence>STMPLVEWEAAEEQQKFLSLLQLDGPSIPHNLVVNTAIRYTIEKRYPVSRMRFFSTELKTEGTSPLYVFVFEENSKAHSGFYVRPPPSGHDEVILQQALAELMKKYRSRMEVDGDMLMLSDTFTRTVLLNLLLREFPDYADVSPSTINVFYQTDEQIELARNLDLKPIDGFHVDSVQLEKDAAQIHNNWIHSSSLESTTARLQLLPASVVRKSSTGQAVSWDMSSPFGQCSNLFTLPAFRGKGLAVLAQTHLVKSFVSQGLRPFKYVEIGNKNLLESSRRHQLWTRWDQVNESSNKMEGNEDAYNFHFTTIQKKSA</sequence>
<dbReference type="InterPro" id="IPR053225">
    <property type="entry name" value="Acyl-CoA_N-acyltransferase"/>
</dbReference>
<dbReference type="GO" id="GO:0016747">
    <property type="term" value="F:acyltransferase activity, transferring groups other than amino-acyl groups"/>
    <property type="evidence" value="ECO:0007669"/>
    <property type="project" value="InterPro"/>
</dbReference>
<feature type="domain" description="GCN5-related N-acetyltransferase Rv2170-like" evidence="1">
    <location>
        <begin position="212"/>
        <end position="273"/>
    </location>
</feature>
<evidence type="ECO:0000313" key="2">
    <source>
        <dbReference type="EMBL" id="GMT34630.1"/>
    </source>
</evidence>
<dbReference type="PANTHER" id="PTHR20958">
    <property type="entry name" value="GLYCINE N-ACYLTRANSFERASE-LIKE PROTEIN"/>
    <property type="match status" value="1"/>
</dbReference>
<protein>
    <recommendedName>
        <fullName evidence="1">GCN5-related N-acetyltransferase Rv2170-like domain-containing protein</fullName>
    </recommendedName>
</protein>
<dbReference type="AlphaFoldDB" id="A0AAV5WVJ6"/>
<evidence type="ECO:0000313" key="3">
    <source>
        <dbReference type="Proteomes" id="UP001432322"/>
    </source>
</evidence>
<organism evidence="2 3">
    <name type="scientific">Pristionchus fissidentatus</name>
    <dbReference type="NCBI Taxonomy" id="1538716"/>
    <lineage>
        <taxon>Eukaryota</taxon>
        <taxon>Metazoa</taxon>
        <taxon>Ecdysozoa</taxon>
        <taxon>Nematoda</taxon>
        <taxon>Chromadorea</taxon>
        <taxon>Rhabditida</taxon>
        <taxon>Rhabditina</taxon>
        <taxon>Diplogasteromorpha</taxon>
        <taxon>Diplogasteroidea</taxon>
        <taxon>Neodiplogasteridae</taxon>
        <taxon>Pristionchus</taxon>
    </lineage>
</organism>
<proteinExistence type="predicted"/>
<dbReference type="SUPFAM" id="SSF55729">
    <property type="entry name" value="Acyl-CoA N-acyltransferases (Nat)"/>
    <property type="match status" value="1"/>
</dbReference>
<dbReference type="Proteomes" id="UP001432322">
    <property type="component" value="Unassembled WGS sequence"/>
</dbReference>
<reference evidence="2" key="1">
    <citation type="submission" date="2023-10" db="EMBL/GenBank/DDBJ databases">
        <title>Genome assembly of Pristionchus species.</title>
        <authorList>
            <person name="Yoshida K."/>
            <person name="Sommer R.J."/>
        </authorList>
    </citation>
    <scope>NUCLEOTIDE SEQUENCE</scope>
    <source>
        <strain evidence="2">RS5133</strain>
    </source>
</reference>
<dbReference type="EMBL" id="BTSY01000006">
    <property type="protein sequence ID" value="GMT34630.1"/>
    <property type="molecule type" value="Genomic_DNA"/>
</dbReference>
<name>A0AAV5WVJ6_9BILA</name>
<dbReference type="PANTHER" id="PTHR20958:SF6">
    <property type="entry name" value="GLYCINE N-ACYLTRANSFERASE-LIKE PROTEIN"/>
    <property type="match status" value="1"/>
</dbReference>
<feature type="non-terminal residue" evidence="2">
    <location>
        <position position="1"/>
    </location>
</feature>
<evidence type="ECO:0000259" key="1">
    <source>
        <dbReference type="Pfam" id="PF08445"/>
    </source>
</evidence>
<dbReference type="InterPro" id="IPR013653">
    <property type="entry name" value="GCN5-like_dom"/>
</dbReference>
<keyword evidence="3" id="KW-1185">Reference proteome</keyword>
<accession>A0AAV5WVJ6</accession>